<feature type="domain" description="DNA2/NAM7 helicase helicase" evidence="2">
    <location>
        <begin position="300"/>
        <end position="673"/>
    </location>
</feature>
<dbReference type="InParanoid" id="A0A2T3A051"/>
<dbReference type="InterPro" id="IPR057373">
    <property type="entry name" value="ZNFX1"/>
</dbReference>
<accession>A0A2T3A051</accession>
<evidence type="ECO:0000259" key="4">
    <source>
        <dbReference type="Pfam" id="PF25396"/>
    </source>
</evidence>
<sequence length="1190" mass="134722">MADNEDAAAIITRHLKNGDGHAEGDDWQQLPEIITAKELLDGSLTSERLPWFPKGHSWKTKKEYLEALYLILRFEGSEGLRYSIKCFKQDTEMMDDDDTCIYTKVRVEGYLFTKMGPAARISFSTQRANARIKWNQSKRLQAGRIVALSHDGFANDCRVAVVAQRPIEGGLDQNPPTIDIFWAQAEDAVIDPEQEFTMVESRNGYYEACRHALKGLQLAADESSAFDKYVVLGEKSDRDCQGPTTFDLSSLVHHLSPEQVAQAQGDKAVQQRIFEENERLLRHCVTGAASILKIKQYTTLDDSQLEALQRILSKELAMVQGPPGTGKTFTSVQSLKAMLRNRQPDDPPILVAAQTNHALDQLLIYCRAAGAKIMRIGGRTENNGIAERTMYELRKMAPNLPRGEYIASEVKRNEIVDRFLVLTQRVFGGDSGRLVGLADLLEAGAITQEQHDSMTDDSWEDDDDTCTLEDWLGTEKIQVSYERVDDVFDHQEMEADDETIELDDNLEGTQKVDDDDDRIYGRYIRLRSGFTGKKPRIVKWKSKCEEMLARTANLWKIPPGYRGGVYSLLQSNLRNSSKLEFRQILQEAVQQARDHKQARWLRDLSVIGHHEIEIVGCTTTGLSKYRGYLAAMKPRILMIEEAAETREANIAAALFPSLHQLVLVGDHQQLPPSCDVLRLGQHPFNLNVSMFERLVEYLPYTMLDCQRRMAPELSFILQKFYPKLRNHPIVTDVAKRPFVPGLGDRRSWFLTHEWPEETDTDNSKYNQQEVEIVAAFVRYLLHNHVKASEITILTYYKGQKRRLIKRLHQSDIPPGHYFNVATVDSYQGEENEIVILSLVRSPQPGHFFNIGFLESRNRATVAISRARRGFFMFGNKRNLLESTQESFNTWARVWNGFSEQDRVAMSKGMPLVCQNHGNQIWVKDAEDLVGNAGGCRIKCAGKLGCGHDCTLPCHNVTHEKLACTQPCSNVLSCGHKCVGSCTDPCECFERCIRRRHVPRLKQAPALPKQLTKLQIANHDKPSRKAPDTAPDKWQEMSRNIKAHDAAFRERRTNRVDKLSTAQSLPKRNTQKFSQTIQDTFVPVKSVDGCRIMGQSHQVETKFEWHETSGSIGGQDERRSAPSTKAPELLISLGDSEDESAEVSEASVDDEIDAFTPLRINAEKAGTEYRAESQNVATDADLEEDLIEFEL</sequence>
<dbReference type="Pfam" id="PF13087">
    <property type="entry name" value="AAA_12"/>
    <property type="match status" value="1"/>
</dbReference>
<feature type="domain" description="DNA2/NAM7 helicase-like C-terminal" evidence="3">
    <location>
        <begin position="686"/>
        <end position="876"/>
    </location>
</feature>
<dbReference type="InterPro" id="IPR027417">
    <property type="entry name" value="P-loop_NTPase"/>
</dbReference>
<dbReference type="CDD" id="cd18808">
    <property type="entry name" value="SF1_C_Upf1"/>
    <property type="match status" value="1"/>
</dbReference>
<dbReference type="Pfam" id="PF13086">
    <property type="entry name" value="AAA_11"/>
    <property type="match status" value="1"/>
</dbReference>
<dbReference type="GO" id="GO:0004386">
    <property type="term" value="F:helicase activity"/>
    <property type="evidence" value="ECO:0007669"/>
    <property type="project" value="InterPro"/>
</dbReference>
<dbReference type="InterPro" id="IPR047187">
    <property type="entry name" value="SF1_C_Upf1"/>
</dbReference>
<evidence type="ECO:0000313" key="6">
    <source>
        <dbReference type="Proteomes" id="UP000241462"/>
    </source>
</evidence>
<keyword evidence="1" id="KW-0547">Nucleotide-binding</keyword>
<dbReference type="Proteomes" id="UP000241462">
    <property type="component" value="Unassembled WGS sequence"/>
</dbReference>
<feature type="domain" description="ZNFX1" evidence="4">
    <location>
        <begin position="95"/>
        <end position="202"/>
    </location>
</feature>
<protein>
    <submittedName>
        <fullName evidence="5">P-loop containing nucleoside triphosphate hydrolase protein</fullName>
    </submittedName>
</protein>
<proteinExistence type="predicted"/>
<evidence type="ECO:0000259" key="3">
    <source>
        <dbReference type="Pfam" id="PF13087"/>
    </source>
</evidence>
<evidence type="ECO:0000259" key="2">
    <source>
        <dbReference type="Pfam" id="PF13086"/>
    </source>
</evidence>
<gene>
    <name evidence="5" type="ORF">BD289DRAFT_414464</name>
</gene>
<dbReference type="GO" id="GO:0031048">
    <property type="term" value="P:regulatory ncRNA-mediated heterochromatin formation"/>
    <property type="evidence" value="ECO:0007669"/>
    <property type="project" value="TreeGrafter"/>
</dbReference>
<dbReference type="Pfam" id="PF25396">
    <property type="entry name" value="ZNFX1"/>
    <property type="match status" value="1"/>
</dbReference>
<dbReference type="Gene3D" id="3.40.50.300">
    <property type="entry name" value="P-loop containing nucleotide triphosphate hydrolases"/>
    <property type="match status" value="3"/>
</dbReference>
<dbReference type="GO" id="GO:0016787">
    <property type="term" value="F:hydrolase activity"/>
    <property type="evidence" value="ECO:0007669"/>
    <property type="project" value="UniProtKB-KW"/>
</dbReference>
<name>A0A2T3A051_9PEZI</name>
<dbReference type="AlphaFoldDB" id="A0A2T3A051"/>
<dbReference type="InterPro" id="IPR041679">
    <property type="entry name" value="DNA2/NAM7-like_C"/>
</dbReference>
<organism evidence="5 6">
    <name type="scientific">Coniella lustricola</name>
    <dbReference type="NCBI Taxonomy" id="2025994"/>
    <lineage>
        <taxon>Eukaryota</taxon>
        <taxon>Fungi</taxon>
        <taxon>Dikarya</taxon>
        <taxon>Ascomycota</taxon>
        <taxon>Pezizomycotina</taxon>
        <taxon>Sordariomycetes</taxon>
        <taxon>Sordariomycetidae</taxon>
        <taxon>Diaporthales</taxon>
        <taxon>Schizoparmaceae</taxon>
        <taxon>Coniella</taxon>
    </lineage>
</organism>
<keyword evidence="1" id="KW-0067">ATP-binding</keyword>
<dbReference type="OrthoDB" id="409395at2759"/>
<dbReference type="InterPro" id="IPR041677">
    <property type="entry name" value="DNA2/NAM7_AAA_11"/>
</dbReference>
<dbReference type="EMBL" id="KZ678533">
    <property type="protein sequence ID" value="PSR80341.1"/>
    <property type="molecule type" value="Genomic_DNA"/>
</dbReference>
<dbReference type="GO" id="GO:0031380">
    <property type="term" value="C:nuclear RNA-directed RNA polymerase complex"/>
    <property type="evidence" value="ECO:0007669"/>
    <property type="project" value="TreeGrafter"/>
</dbReference>
<dbReference type="STRING" id="2025994.A0A2T3A051"/>
<dbReference type="SUPFAM" id="SSF52540">
    <property type="entry name" value="P-loop containing nucleoside triphosphate hydrolases"/>
    <property type="match status" value="1"/>
</dbReference>
<keyword evidence="1" id="KW-0347">Helicase</keyword>
<evidence type="ECO:0000313" key="5">
    <source>
        <dbReference type="EMBL" id="PSR80341.1"/>
    </source>
</evidence>
<reference evidence="5 6" key="1">
    <citation type="journal article" date="2018" name="Mycol. Prog.">
        <title>Coniella lustricola, a new species from submerged detritus.</title>
        <authorList>
            <person name="Raudabaugh D.B."/>
            <person name="Iturriaga T."/>
            <person name="Carver A."/>
            <person name="Mondo S."/>
            <person name="Pangilinan J."/>
            <person name="Lipzen A."/>
            <person name="He G."/>
            <person name="Amirebrahimi M."/>
            <person name="Grigoriev I.V."/>
            <person name="Miller A.N."/>
        </authorList>
    </citation>
    <scope>NUCLEOTIDE SEQUENCE [LARGE SCALE GENOMIC DNA]</scope>
    <source>
        <strain evidence="5 6">B22-T-1</strain>
    </source>
</reference>
<dbReference type="PANTHER" id="PTHR10887">
    <property type="entry name" value="DNA2/NAM7 HELICASE FAMILY"/>
    <property type="match status" value="1"/>
</dbReference>
<keyword evidence="5" id="KW-0378">Hydrolase</keyword>
<keyword evidence="6" id="KW-1185">Reference proteome</keyword>
<dbReference type="PANTHER" id="PTHR10887:SF341">
    <property type="entry name" value="NFX1-TYPE ZINC FINGER-CONTAINING PROTEIN 1"/>
    <property type="match status" value="1"/>
</dbReference>
<evidence type="ECO:0000256" key="1">
    <source>
        <dbReference type="ARBA" id="ARBA00022806"/>
    </source>
</evidence>
<dbReference type="InterPro" id="IPR045055">
    <property type="entry name" value="DNA2/NAM7-like"/>
</dbReference>